<keyword evidence="9 10" id="KW-0472">Membrane</keyword>
<dbReference type="GO" id="GO:0022857">
    <property type="term" value="F:transmembrane transporter activity"/>
    <property type="evidence" value="ECO:0007669"/>
    <property type="project" value="InterPro"/>
</dbReference>
<dbReference type="InterPro" id="IPR043429">
    <property type="entry name" value="ArtM/GltK/GlnP/TcyL/YhdX-like"/>
</dbReference>
<dbReference type="Proteomes" id="UP000526501">
    <property type="component" value="Unassembled WGS sequence"/>
</dbReference>
<evidence type="ECO:0000256" key="3">
    <source>
        <dbReference type="ARBA" id="ARBA00010072"/>
    </source>
</evidence>
<dbReference type="GO" id="GO:0043190">
    <property type="term" value="C:ATP-binding cassette (ABC) transporter complex"/>
    <property type="evidence" value="ECO:0007669"/>
    <property type="project" value="InterPro"/>
</dbReference>
<dbReference type="InterPro" id="IPR035906">
    <property type="entry name" value="MetI-like_sf"/>
</dbReference>
<evidence type="ECO:0000256" key="9">
    <source>
        <dbReference type="ARBA" id="ARBA00023136"/>
    </source>
</evidence>
<accession>A0A7X1B6H8</accession>
<sequence>MKSLLVQGKGKELNALAQAFSFLIALSLLCSLAFAAFASLEYHWNWSSVFKYKTKFLEGWLITVWVSSAALLASCLIGAISALATRSRILPLRYFFKLYVEITRGTPLLVQILLIFYVFADAVHLENRYVVGILILSLFSGAYVSEIFRAGIESVGSSQLLSAKSIGFTPYQSFRYVIFPQALNRSLPALAGQFANLIKDSSLLSIIAIGEFTLNAQEVNTSTLSAFESFFPLALGYLILTLPIFHLSRRLEKRLSFDS</sequence>
<comment type="similarity">
    <text evidence="3">Belongs to the binding-protein-dependent transport system permease family. HisMQ subfamily.</text>
</comment>
<dbReference type="InterPro" id="IPR010065">
    <property type="entry name" value="AA_ABC_transptr_permease_3TM"/>
</dbReference>
<dbReference type="PANTHER" id="PTHR30614:SF20">
    <property type="entry name" value="GLUTAMINE TRANSPORT SYSTEM PERMEASE PROTEIN GLNP"/>
    <property type="match status" value="1"/>
</dbReference>
<gene>
    <name evidence="12" type="ORF">H5P27_04405</name>
</gene>
<dbReference type="InterPro" id="IPR000515">
    <property type="entry name" value="MetI-like"/>
</dbReference>
<dbReference type="PROSITE" id="PS50928">
    <property type="entry name" value="ABC_TM1"/>
    <property type="match status" value="1"/>
</dbReference>
<dbReference type="Gene3D" id="1.10.3720.10">
    <property type="entry name" value="MetI-like"/>
    <property type="match status" value="1"/>
</dbReference>
<dbReference type="PANTHER" id="PTHR30614">
    <property type="entry name" value="MEMBRANE COMPONENT OF AMINO ACID ABC TRANSPORTER"/>
    <property type="match status" value="1"/>
</dbReference>
<evidence type="ECO:0000256" key="8">
    <source>
        <dbReference type="ARBA" id="ARBA00022989"/>
    </source>
</evidence>
<protein>
    <submittedName>
        <fullName evidence="12">Amino acid ABC transporter permease</fullName>
    </submittedName>
</protein>
<evidence type="ECO:0000256" key="1">
    <source>
        <dbReference type="ARBA" id="ARBA00003159"/>
    </source>
</evidence>
<comment type="subcellular location">
    <subcellularLocation>
        <location evidence="2">Cell inner membrane</location>
        <topology evidence="2">Multi-pass membrane protein</topology>
    </subcellularLocation>
    <subcellularLocation>
        <location evidence="10">Cell membrane</location>
        <topology evidence="10">Multi-pass membrane protein</topology>
    </subcellularLocation>
</comment>
<keyword evidence="4 10" id="KW-0813">Transport</keyword>
<dbReference type="CDD" id="cd06261">
    <property type="entry name" value="TM_PBP2"/>
    <property type="match status" value="1"/>
</dbReference>
<keyword evidence="6 10" id="KW-0812">Transmembrane</keyword>
<keyword evidence="13" id="KW-1185">Reference proteome</keyword>
<dbReference type="SUPFAM" id="SSF161098">
    <property type="entry name" value="MetI-like"/>
    <property type="match status" value="1"/>
</dbReference>
<proteinExistence type="inferred from homology"/>
<dbReference type="GO" id="GO:0006865">
    <property type="term" value="P:amino acid transport"/>
    <property type="evidence" value="ECO:0007669"/>
    <property type="project" value="UniProtKB-KW"/>
</dbReference>
<organism evidence="12 13">
    <name type="scientific">Pelagicoccus albus</name>
    <dbReference type="NCBI Taxonomy" id="415222"/>
    <lineage>
        <taxon>Bacteria</taxon>
        <taxon>Pseudomonadati</taxon>
        <taxon>Verrucomicrobiota</taxon>
        <taxon>Opitutia</taxon>
        <taxon>Puniceicoccales</taxon>
        <taxon>Pelagicoccaceae</taxon>
        <taxon>Pelagicoccus</taxon>
    </lineage>
</organism>
<keyword evidence="5" id="KW-1003">Cell membrane</keyword>
<reference evidence="12 13" key="1">
    <citation type="submission" date="2020-07" db="EMBL/GenBank/DDBJ databases">
        <authorList>
            <person name="Feng X."/>
        </authorList>
    </citation>
    <scope>NUCLEOTIDE SEQUENCE [LARGE SCALE GENOMIC DNA]</scope>
    <source>
        <strain evidence="12 13">JCM23202</strain>
    </source>
</reference>
<evidence type="ECO:0000256" key="7">
    <source>
        <dbReference type="ARBA" id="ARBA00022970"/>
    </source>
</evidence>
<dbReference type="EMBL" id="JACHVC010000006">
    <property type="protein sequence ID" value="MBC2605280.1"/>
    <property type="molecule type" value="Genomic_DNA"/>
</dbReference>
<name>A0A7X1B6H8_9BACT</name>
<feature type="transmembrane region" description="Helical" evidence="10">
    <location>
        <begin position="105"/>
        <end position="123"/>
    </location>
</feature>
<comment type="caution">
    <text evidence="12">The sequence shown here is derived from an EMBL/GenBank/DDBJ whole genome shotgun (WGS) entry which is preliminary data.</text>
</comment>
<feature type="transmembrane region" description="Helical" evidence="10">
    <location>
        <begin position="229"/>
        <end position="247"/>
    </location>
</feature>
<evidence type="ECO:0000256" key="2">
    <source>
        <dbReference type="ARBA" id="ARBA00004429"/>
    </source>
</evidence>
<evidence type="ECO:0000259" key="11">
    <source>
        <dbReference type="PROSITE" id="PS50928"/>
    </source>
</evidence>
<evidence type="ECO:0000256" key="10">
    <source>
        <dbReference type="RuleBase" id="RU363032"/>
    </source>
</evidence>
<feature type="transmembrane region" description="Helical" evidence="10">
    <location>
        <begin position="59"/>
        <end position="84"/>
    </location>
</feature>
<evidence type="ECO:0000256" key="5">
    <source>
        <dbReference type="ARBA" id="ARBA00022475"/>
    </source>
</evidence>
<dbReference type="AlphaFoldDB" id="A0A7X1B6H8"/>
<dbReference type="NCBIfam" id="TIGR01726">
    <property type="entry name" value="HEQRo_perm_3TM"/>
    <property type="match status" value="1"/>
</dbReference>
<evidence type="ECO:0000256" key="6">
    <source>
        <dbReference type="ARBA" id="ARBA00022692"/>
    </source>
</evidence>
<feature type="domain" description="ABC transmembrane type-1" evidence="11">
    <location>
        <begin position="60"/>
        <end position="248"/>
    </location>
</feature>
<evidence type="ECO:0000313" key="13">
    <source>
        <dbReference type="Proteomes" id="UP000526501"/>
    </source>
</evidence>
<evidence type="ECO:0000313" key="12">
    <source>
        <dbReference type="EMBL" id="MBC2605280.1"/>
    </source>
</evidence>
<evidence type="ECO:0000256" key="4">
    <source>
        <dbReference type="ARBA" id="ARBA00022448"/>
    </source>
</evidence>
<feature type="transmembrane region" description="Helical" evidence="10">
    <location>
        <begin position="129"/>
        <end position="148"/>
    </location>
</feature>
<dbReference type="RefSeq" id="WP_185659164.1">
    <property type="nucleotide sequence ID" value="NZ_CAWPOO010000006.1"/>
</dbReference>
<comment type="function">
    <text evidence="1">Part of the binding-protein-dependent transport system for glutamine; probably responsible for the translocation of the substrate across the membrane.</text>
</comment>
<dbReference type="Pfam" id="PF00528">
    <property type="entry name" value="BPD_transp_1"/>
    <property type="match status" value="1"/>
</dbReference>
<keyword evidence="8 10" id="KW-1133">Transmembrane helix</keyword>
<keyword evidence="7" id="KW-0029">Amino-acid transport</keyword>